<feature type="region of interest" description="Disordered" evidence="1">
    <location>
        <begin position="524"/>
        <end position="562"/>
    </location>
</feature>
<dbReference type="Proteomes" id="UP000077266">
    <property type="component" value="Unassembled WGS sequence"/>
</dbReference>
<evidence type="ECO:0000313" key="3">
    <source>
        <dbReference type="EMBL" id="KZV93977.1"/>
    </source>
</evidence>
<dbReference type="Gene3D" id="1.20.58.340">
    <property type="entry name" value="Magnesium transport protein CorA, transmembrane region"/>
    <property type="match status" value="1"/>
</dbReference>
<accession>A0A165IWK6</accession>
<dbReference type="EMBL" id="KV425980">
    <property type="protein sequence ID" value="KZV93977.1"/>
    <property type="molecule type" value="Genomic_DNA"/>
</dbReference>
<gene>
    <name evidence="3" type="ORF">EXIGLDRAFT_767524</name>
</gene>
<sequence>MNNTAEVTPPPLRSRMDDWQGWPENSPNFDPVFGHLHAKHVRGCFCPDPECDECTRSDVVQIVEYDAEGNCLLDTKLGPRQLEAYLRTAELNASAGVPLAAAEEHNVQATIFRFFLFCTHRPTDCISYPYARQVLSFCRAPVDVAQAFGSCTHKFDHGFYQHPGRKESVFSDHHSWLVIRHIMSPEELLEEPEDIQRNAFYGVSLNPQHTVVNVESAMYIAKDLRSGRSNIVLDANASAVLTMRLALTEYAALAAENPFVLMACYLGCILRLQQHVVGLLLSQLWWPLDGIDGEQYLRELRMYNETYLSTTHSHAAMRHLHLAVSQTRLRHGLFADKHDISESSRALVESLLDKHEVTIAHLIEDYDLHSKCIKGQIDGIAGASQVRSGVGMYRMGRDNQKQAEATEALARESKRDSEVMKTITVVTLVYLPATFVCTLLSMGLFDFNVGENGRLQIARQGWIFLAITLPLTIITLGLAYGWQRRKEKEASAAAAAKKTVEHAADDEHTAENYGGIAAQIGAVPAPGDGEAAPTHTTSSRSWMRMLPLRRRKAAPTTGETMV</sequence>
<evidence type="ECO:0000313" key="4">
    <source>
        <dbReference type="Proteomes" id="UP000077266"/>
    </source>
</evidence>
<dbReference type="AlphaFoldDB" id="A0A165IWK6"/>
<keyword evidence="4" id="KW-1185">Reference proteome</keyword>
<proteinExistence type="predicted"/>
<keyword evidence="2" id="KW-0812">Transmembrane</keyword>
<evidence type="ECO:0000256" key="2">
    <source>
        <dbReference type="SAM" id="Phobius"/>
    </source>
</evidence>
<dbReference type="STRING" id="1314781.A0A165IWK6"/>
<protein>
    <recommendedName>
        <fullName evidence="5">Cora-domain-containing protein</fullName>
    </recommendedName>
</protein>
<organism evidence="3 4">
    <name type="scientific">Exidia glandulosa HHB12029</name>
    <dbReference type="NCBI Taxonomy" id="1314781"/>
    <lineage>
        <taxon>Eukaryota</taxon>
        <taxon>Fungi</taxon>
        <taxon>Dikarya</taxon>
        <taxon>Basidiomycota</taxon>
        <taxon>Agaricomycotina</taxon>
        <taxon>Agaricomycetes</taxon>
        <taxon>Auriculariales</taxon>
        <taxon>Exidiaceae</taxon>
        <taxon>Exidia</taxon>
    </lineage>
</organism>
<evidence type="ECO:0000256" key="1">
    <source>
        <dbReference type="SAM" id="MobiDB-lite"/>
    </source>
</evidence>
<reference evidence="3 4" key="1">
    <citation type="journal article" date="2016" name="Mol. Biol. Evol.">
        <title>Comparative Genomics of Early-Diverging Mushroom-Forming Fungi Provides Insights into the Origins of Lignocellulose Decay Capabilities.</title>
        <authorList>
            <person name="Nagy L.G."/>
            <person name="Riley R."/>
            <person name="Tritt A."/>
            <person name="Adam C."/>
            <person name="Daum C."/>
            <person name="Floudas D."/>
            <person name="Sun H."/>
            <person name="Yadav J.S."/>
            <person name="Pangilinan J."/>
            <person name="Larsson K.H."/>
            <person name="Matsuura K."/>
            <person name="Barry K."/>
            <person name="Labutti K."/>
            <person name="Kuo R."/>
            <person name="Ohm R.A."/>
            <person name="Bhattacharya S.S."/>
            <person name="Shirouzu T."/>
            <person name="Yoshinaga Y."/>
            <person name="Martin F.M."/>
            <person name="Grigoriev I.V."/>
            <person name="Hibbett D.S."/>
        </authorList>
    </citation>
    <scope>NUCLEOTIDE SEQUENCE [LARGE SCALE GENOMIC DNA]</scope>
    <source>
        <strain evidence="3 4">HHB12029</strain>
    </source>
</reference>
<name>A0A165IWK6_EXIGL</name>
<feature type="transmembrane region" description="Helical" evidence="2">
    <location>
        <begin position="462"/>
        <end position="482"/>
    </location>
</feature>
<feature type="transmembrane region" description="Helical" evidence="2">
    <location>
        <begin position="423"/>
        <end position="442"/>
    </location>
</feature>
<keyword evidence="2" id="KW-0472">Membrane</keyword>
<dbReference type="InParanoid" id="A0A165IWK6"/>
<evidence type="ECO:0008006" key="5">
    <source>
        <dbReference type="Google" id="ProtNLM"/>
    </source>
</evidence>
<keyword evidence="2" id="KW-1133">Transmembrane helix</keyword>